<organism evidence="12 13">
    <name type="scientific">Aspergillus mulundensis</name>
    <dbReference type="NCBI Taxonomy" id="1810919"/>
    <lineage>
        <taxon>Eukaryota</taxon>
        <taxon>Fungi</taxon>
        <taxon>Dikarya</taxon>
        <taxon>Ascomycota</taxon>
        <taxon>Pezizomycotina</taxon>
        <taxon>Eurotiomycetes</taxon>
        <taxon>Eurotiomycetidae</taxon>
        <taxon>Eurotiales</taxon>
        <taxon>Aspergillaceae</taxon>
        <taxon>Aspergillus</taxon>
        <taxon>Aspergillus subgen. Nidulantes</taxon>
    </lineage>
</organism>
<evidence type="ECO:0000256" key="2">
    <source>
        <dbReference type="ARBA" id="ARBA00004613"/>
    </source>
</evidence>
<dbReference type="Proteomes" id="UP000256690">
    <property type="component" value="Unassembled WGS sequence"/>
</dbReference>
<comment type="caution">
    <text evidence="12">The sequence shown here is derived from an EMBL/GenBank/DDBJ whole genome shotgun (WGS) entry which is preliminary data.</text>
</comment>
<dbReference type="GO" id="GO:0046872">
    <property type="term" value="F:metal ion binding"/>
    <property type="evidence" value="ECO:0007669"/>
    <property type="project" value="UniProtKB-UniRule"/>
</dbReference>
<feature type="chain" id="PRO_5017605876" description="CFEM domain-containing protein" evidence="10">
    <location>
        <begin position="20"/>
        <end position="90"/>
    </location>
</feature>
<comment type="similarity">
    <text evidence="3">Belongs to the RBT5 family.</text>
</comment>
<keyword evidence="6 10" id="KW-0732">Signal</keyword>
<feature type="domain" description="CFEM" evidence="11">
    <location>
        <begin position="1"/>
        <end position="90"/>
    </location>
</feature>
<feature type="binding site" description="axial binding residue" evidence="9">
    <location>
        <position position="47"/>
    </location>
    <ligand>
        <name>heme</name>
        <dbReference type="ChEBI" id="CHEBI:30413"/>
    </ligand>
    <ligandPart>
        <name>Fe</name>
        <dbReference type="ChEBI" id="CHEBI:18248"/>
    </ligandPart>
</feature>
<sequence>MKLSISALLLASLTALTSAASINDIPQCARPCLEDAIKSKTSCAVTDSNCVCSGDNFSKVQGAATGCVLDACGSDTALNQVLPAAQKICG</sequence>
<evidence type="ECO:0000256" key="9">
    <source>
        <dbReference type="PROSITE-ProRule" id="PRU01356"/>
    </source>
</evidence>
<dbReference type="PROSITE" id="PS52012">
    <property type="entry name" value="CFEM"/>
    <property type="match status" value="1"/>
</dbReference>
<keyword evidence="5" id="KW-0472">Membrane</keyword>
<evidence type="ECO:0000256" key="7">
    <source>
        <dbReference type="ARBA" id="ARBA00023157"/>
    </source>
</evidence>
<comment type="caution">
    <text evidence="9">Lacks conserved residue(s) required for the propagation of feature annotation.</text>
</comment>
<keyword evidence="5" id="KW-0336">GPI-anchor</keyword>
<protein>
    <recommendedName>
        <fullName evidence="11">CFEM domain-containing protein</fullName>
    </recommendedName>
</protein>
<evidence type="ECO:0000256" key="5">
    <source>
        <dbReference type="ARBA" id="ARBA00022622"/>
    </source>
</evidence>
<evidence type="ECO:0000256" key="8">
    <source>
        <dbReference type="ARBA" id="ARBA00023288"/>
    </source>
</evidence>
<dbReference type="GO" id="GO:0098552">
    <property type="term" value="C:side of membrane"/>
    <property type="evidence" value="ECO:0007669"/>
    <property type="project" value="UniProtKB-KW"/>
</dbReference>
<dbReference type="SMART" id="SM00747">
    <property type="entry name" value="CFEM"/>
    <property type="match status" value="1"/>
</dbReference>
<keyword evidence="7 9" id="KW-1015">Disulfide bond</keyword>
<evidence type="ECO:0000256" key="4">
    <source>
        <dbReference type="ARBA" id="ARBA00022525"/>
    </source>
</evidence>
<keyword evidence="4" id="KW-0964">Secreted</keyword>
<evidence type="ECO:0000256" key="6">
    <source>
        <dbReference type="ARBA" id="ARBA00022729"/>
    </source>
</evidence>
<dbReference type="STRING" id="1810919.A0A3D8SL68"/>
<name>A0A3D8SL68_9EURO</name>
<evidence type="ECO:0000313" key="12">
    <source>
        <dbReference type="EMBL" id="RDW87053.1"/>
    </source>
</evidence>
<evidence type="ECO:0000256" key="1">
    <source>
        <dbReference type="ARBA" id="ARBA00004589"/>
    </source>
</evidence>
<dbReference type="RefSeq" id="XP_026606577.1">
    <property type="nucleotide sequence ID" value="XM_026745711.1"/>
</dbReference>
<accession>A0A3D8SL68</accession>
<keyword evidence="9" id="KW-0408">Iron</keyword>
<evidence type="ECO:0000256" key="3">
    <source>
        <dbReference type="ARBA" id="ARBA00010031"/>
    </source>
</evidence>
<dbReference type="InterPro" id="IPR008427">
    <property type="entry name" value="Extracellular_membr_CFEM_dom"/>
</dbReference>
<dbReference type="Pfam" id="PF05730">
    <property type="entry name" value="CFEM"/>
    <property type="match status" value="1"/>
</dbReference>
<keyword evidence="5" id="KW-0325">Glycoprotein</keyword>
<feature type="disulfide bond" evidence="9">
    <location>
        <begin position="43"/>
        <end position="50"/>
    </location>
</feature>
<dbReference type="OrthoDB" id="3767534at2759"/>
<dbReference type="GeneID" id="38114065"/>
<evidence type="ECO:0000259" key="11">
    <source>
        <dbReference type="PROSITE" id="PS52012"/>
    </source>
</evidence>
<keyword evidence="9" id="KW-0479">Metal-binding</keyword>
<keyword evidence="13" id="KW-1185">Reference proteome</keyword>
<comment type="subcellular location">
    <subcellularLocation>
        <location evidence="1">Membrane</location>
        <topology evidence="1">Lipid-anchor</topology>
        <topology evidence="1">GPI-anchor</topology>
    </subcellularLocation>
    <subcellularLocation>
        <location evidence="2">Secreted</location>
    </subcellularLocation>
</comment>
<keyword evidence="9" id="KW-0349">Heme</keyword>
<keyword evidence="8" id="KW-0449">Lipoprotein</keyword>
<feature type="signal peptide" evidence="10">
    <location>
        <begin position="1"/>
        <end position="19"/>
    </location>
</feature>
<gene>
    <name evidence="12" type="ORF">DSM5745_03695</name>
</gene>
<reference evidence="12 13" key="1">
    <citation type="journal article" date="2018" name="IMA Fungus">
        <title>IMA Genome-F 9: Draft genome sequence of Annulohypoxylon stygium, Aspergillus mulundensis, Berkeleyomyces basicola (syn. Thielaviopsis basicola), Ceratocystis smalleyi, two Cercospora beticola strains, Coleophoma cylindrospora, Fusarium fracticaudum, Phialophora cf. hyalina, and Morchella septimelata.</title>
        <authorList>
            <person name="Wingfield B.D."/>
            <person name="Bills G.F."/>
            <person name="Dong Y."/>
            <person name="Huang W."/>
            <person name="Nel W.J."/>
            <person name="Swalarsk-Parry B.S."/>
            <person name="Vaghefi N."/>
            <person name="Wilken P.M."/>
            <person name="An Z."/>
            <person name="de Beer Z.W."/>
            <person name="De Vos L."/>
            <person name="Chen L."/>
            <person name="Duong T.A."/>
            <person name="Gao Y."/>
            <person name="Hammerbacher A."/>
            <person name="Kikkert J.R."/>
            <person name="Li Y."/>
            <person name="Li H."/>
            <person name="Li K."/>
            <person name="Li Q."/>
            <person name="Liu X."/>
            <person name="Ma X."/>
            <person name="Naidoo K."/>
            <person name="Pethybridge S.J."/>
            <person name="Sun J."/>
            <person name="Steenkamp E.T."/>
            <person name="van der Nest M.A."/>
            <person name="van Wyk S."/>
            <person name="Wingfield M.J."/>
            <person name="Xiong C."/>
            <person name="Yue Q."/>
            <person name="Zhang X."/>
        </authorList>
    </citation>
    <scope>NUCLEOTIDE SEQUENCE [LARGE SCALE GENOMIC DNA]</scope>
    <source>
        <strain evidence="12 13">DSM 5745</strain>
    </source>
</reference>
<dbReference type="AlphaFoldDB" id="A0A3D8SL68"/>
<dbReference type="GO" id="GO:0005576">
    <property type="term" value="C:extracellular region"/>
    <property type="evidence" value="ECO:0007669"/>
    <property type="project" value="UniProtKB-SubCell"/>
</dbReference>
<evidence type="ECO:0000313" key="13">
    <source>
        <dbReference type="Proteomes" id="UP000256690"/>
    </source>
</evidence>
<proteinExistence type="inferred from homology"/>
<evidence type="ECO:0000256" key="10">
    <source>
        <dbReference type="SAM" id="SignalP"/>
    </source>
</evidence>
<dbReference type="EMBL" id="PVWQ01000003">
    <property type="protein sequence ID" value="RDW87053.1"/>
    <property type="molecule type" value="Genomic_DNA"/>
</dbReference>